<dbReference type="VEuPathDB" id="VectorBase:GAUT012356"/>
<dbReference type="PANTHER" id="PTHR10639">
    <property type="entry name" value="CLATHRIN LIGHT CHAIN"/>
    <property type="match status" value="1"/>
</dbReference>
<feature type="coiled-coil region" evidence="7">
    <location>
        <begin position="108"/>
        <end position="172"/>
    </location>
</feature>
<dbReference type="Proteomes" id="UP000078200">
    <property type="component" value="Unassembled WGS sequence"/>
</dbReference>
<dbReference type="EnsemblMetazoa" id="GAUT012356-RA">
    <property type="protein sequence ID" value="GAUT012356-PA"/>
    <property type="gene ID" value="GAUT012356"/>
</dbReference>
<dbReference type="PANTHER" id="PTHR10639:SF7">
    <property type="entry name" value="CLATHRIN LIGHT CHAIN"/>
    <property type="match status" value="1"/>
</dbReference>
<sequence>MDFGDDFVATSTNGEELDPAAEFLAREQSMLGDLEAEINAVSTVASNATVTTTVGDDALLGGDINEIAAASSGGFESSTGSFEMIGGENIDSNAISAPPPSRVEPEKIRKWREEQKKRLEEKDREEERKKEELRLQAKKELEDWLRQTEESIAKTKSAARNAEKQAAALENGSAMEPGTEWERIAKLCDFNPKVNKSGKDVSRMRSIYLHLKQNPIPIDTTACKRGKLSACLHRNIEIKEFLDN</sequence>
<proteinExistence type="inferred from homology"/>
<keyword evidence="4 6" id="KW-0168">Coated pit</keyword>
<dbReference type="GO" id="GO:0072583">
    <property type="term" value="P:clathrin-dependent endocytosis"/>
    <property type="evidence" value="ECO:0007669"/>
    <property type="project" value="TreeGrafter"/>
</dbReference>
<dbReference type="GO" id="GO:0030132">
    <property type="term" value="C:clathrin coat of coated pit"/>
    <property type="evidence" value="ECO:0007669"/>
    <property type="project" value="InterPro"/>
</dbReference>
<keyword evidence="5 6" id="KW-0968">Cytoplasmic vesicle</keyword>
<evidence type="ECO:0000256" key="3">
    <source>
        <dbReference type="ARBA" id="ARBA00023136"/>
    </source>
</evidence>
<keyword evidence="3 6" id="KW-0472">Membrane</keyword>
<dbReference type="GO" id="GO:0006886">
    <property type="term" value="P:intracellular protein transport"/>
    <property type="evidence" value="ECO:0007669"/>
    <property type="project" value="InterPro"/>
</dbReference>
<comment type="similarity">
    <text evidence="2 6">Belongs to the clathrin light chain family.</text>
</comment>
<dbReference type="GO" id="GO:0030672">
    <property type="term" value="C:synaptic vesicle membrane"/>
    <property type="evidence" value="ECO:0007669"/>
    <property type="project" value="TreeGrafter"/>
</dbReference>
<name>A0A1A9UQR9_GLOAU</name>
<dbReference type="GO" id="GO:0032050">
    <property type="term" value="F:clathrin heavy chain binding"/>
    <property type="evidence" value="ECO:0007669"/>
    <property type="project" value="TreeGrafter"/>
</dbReference>
<dbReference type="GO" id="GO:0099631">
    <property type="term" value="C:postsynaptic endocytic zone cytoplasmic component"/>
    <property type="evidence" value="ECO:0007669"/>
    <property type="project" value="TreeGrafter"/>
</dbReference>
<dbReference type="STRING" id="7395.A0A1A9UQR9"/>
<comment type="subcellular location">
    <subcellularLocation>
        <location evidence="1 6">Cytoplasmic vesicle membrane</location>
        <topology evidence="1 6">Peripheral membrane protein</topology>
        <orientation evidence="1 6">Cytoplasmic side</orientation>
    </subcellularLocation>
    <subcellularLocation>
        <location evidence="6">Membrane</location>
        <location evidence="6">Coated pit</location>
        <topology evidence="6">Peripheral membrane protein</topology>
        <orientation evidence="6">Cytoplasmic side</orientation>
    </subcellularLocation>
    <text evidence="6">Cytoplasmic face of coated pits and vesicles.</text>
</comment>
<keyword evidence="9" id="KW-1185">Reference proteome</keyword>
<organism evidence="8 9">
    <name type="scientific">Glossina austeni</name>
    <name type="common">Savannah tsetse fly</name>
    <dbReference type="NCBI Taxonomy" id="7395"/>
    <lineage>
        <taxon>Eukaryota</taxon>
        <taxon>Metazoa</taxon>
        <taxon>Ecdysozoa</taxon>
        <taxon>Arthropoda</taxon>
        <taxon>Hexapoda</taxon>
        <taxon>Insecta</taxon>
        <taxon>Pterygota</taxon>
        <taxon>Neoptera</taxon>
        <taxon>Endopterygota</taxon>
        <taxon>Diptera</taxon>
        <taxon>Brachycera</taxon>
        <taxon>Muscomorpha</taxon>
        <taxon>Hippoboscoidea</taxon>
        <taxon>Glossinidae</taxon>
        <taxon>Glossina</taxon>
    </lineage>
</organism>
<reference evidence="8" key="1">
    <citation type="submission" date="2020-05" db="UniProtKB">
        <authorList>
            <consortium name="EnsemblMetazoa"/>
        </authorList>
    </citation>
    <scope>IDENTIFICATION</scope>
    <source>
        <strain evidence="8">TTRI</strain>
    </source>
</reference>
<evidence type="ECO:0000256" key="2">
    <source>
        <dbReference type="ARBA" id="ARBA00005263"/>
    </source>
</evidence>
<dbReference type="AlphaFoldDB" id="A0A1A9UQR9"/>
<dbReference type="GO" id="GO:0030130">
    <property type="term" value="C:clathrin coat of trans-Golgi network vesicle"/>
    <property type="evidence" value="ECO:0007669"/>
    <property type="project" value="InterPro"/>
</dbReference>
<evidence type="ECO:0000256" key="5">
    <source>
        <dbReference type="ARBA" id="ARBA00023329"/>
    </source>
</evidence>
<evidence type="ECO:0000256" key="1">
    <source>
        <dbReference type="ARBA" id="ARBA00004180"/>
    </source>
</evidence>
<evidence type="ECO:0000256" key="4">
    <source>
        <dbReference type="ARBA" id="ARBA00023176"/>
    </source>
</evidence>
<dbReference type="PROSITE" id="PS00581">
    <property type="entry name" value="CLATHRIN_LIGHT_CHN_2"/>
    <property type="match status" value="1"/>
</dbReference>
<evidence type="ECO:0000313" key="8">
    <source>
        <dbReference type="EnsemblMetazoa" id="GAUT012356-PA"/>
    </source>
</evidence>
<dbReference type="InterPro" id="IPR000996">
    <property type="entry name" value="Clathrin_L-chain"/>
</dbReference>
<dbReference type="GO" id="GO:0005198">
    <property type="term" value="F:structural molecule activity"/>
    <property type="evidence" value="ECO:0007669"/>
    <property type="project" value="InterPro"/>
</dbReference>
<evidence type="ECO:0000313" key="9">
    <source>
        <dbReference type="Proteomes" id="UP000078200"/>
    </source>
</evidence>
<comment type="function">
    <text evidence="6">Clathrin is the major protein of the polyhedral coat of coated pits and vesicles.</text>
</comment>
<protein>
    <recommendedName>
        <fullName evidence="6">Clathrin light chain</fullName>
    </recommendedName>
</protein>
<accession>A0A1A9UQR9</accession>
<keyword evidence="7" id="KW-0175">Coiled coil</keyword>
<evidence type="ECO:0000256" key="6">
    <source>
        <dbReference type="RuleBase" id="RU363137"/>
    </source>
</evidence>
<dbReference type="Pfam" id="PF01086">
    <property type="entry name" value="Clathrin_lg_ch"/>
    <property type="match status" value="1"/>
</dbReference>
<evidence type="ECO:0000256" key="7">
    <source>
        <dbReference type="SAM" id="Coils"/>
    </source>
</evidence>